<keyword evidence="2" id="KW-1185">Reference proteome</keyword>
<proteinExistence type="predicted"/>
<sequence length="44" mass="5117">MPDSYSQKLTGTSTSCIFKEHYTYLGLILCYTSYIFRYGTNHVI</sequence>
<dbReference type="AlphaFoldDB" id="A0A402B0T5"/>
<reference evidence="2" key="1">
    <citation type="submission" date="2018-12" db="EMBL/GenBank/DDBJ databases">
        <title>Tengunoibacter tsumagoiensis gen. nov., sp. nov., Dictyobacter kobayashii sp. nov., D. alpinus sp. nov., and D. joshuensis sp. nov. and description of Dictyobacteraceae fam. nov. within the order Ktedonobacterales isolated from Tengu-no-mugimeshi.</title>
        <authorList>
            <person name="Wang C.M."/>
            <person name="Zheng Y."/>
            <person name="Sakai Y."/>
            <person name="Toyoda A."/>
            <person name="Minakuchi Y."/>
            <person name="Abe K."/>
            <person name="Yokota A."/>
            <person name="Yabe S."/>
        </authorList>
    </citation>
    <scope>NUCLEOTIDE SEQUENCE [LARGE SCALE GENOMIC DNA]</scope>
    <source>
        <strain evidence="2">Uno16</strain>
    </source>
</reference>
<organism evidence="1 2">
    <name type="scientific">Dictyobacter alpinus</name>
    <dbReference type="NCBI Taxonomy" id="2014873"/>
    <lineage>
        <taxon>Bacteria</taxon>
        <taxon>Bacillati</taxon>
        <taxon>Chloroflexota</taxon>
        <taxon>Ktedonobacteria</taxon>
        <taxon>Ktedonobacterales</taxon>
        <taxon>Dictyobacteraceae</taxon>
        <taxon>Dictyobacter</taxon>
    </lineage>
</organism>
<dbReference type="Proteomes" id="UP000287171">
    <property type="component" value="Unassembled WGS sequence"/>
</dbReference>
<name>A0A402B0T5_9CHLR</name>
<dbReference type="EMBL" id="BIFT01000001">
    <property type="protein sequence ID" value="GCE24948.1"/>
    <property type="molecule type" value="Genomic_DNA"/>
</dbReference>
<evidence type="ECO:0000313" key="2">
    <source>
        <dbReference type="Proteomes" id="UP000287171"/>
    </source>
</evidence>
<protein>
    <submittedName>
        <fullName evidence="1">Uncharacterized protein</fullName>
    </submittedName>
</protein>
<evidence type="ECO:0000313" key="1">
    <source>
        <dbReference type="EMBL" id="GCE24948.1"/>
    </source>
</evidence>
<gene>
    <name evidence="1" type="ORF">KDA_04320</name>
</gene>
<accession>A0A402B0T5</accession>
<comment type="caution">
    <text evidence="1">The sequence shown here is derived from an EMBL/GenBank/DDBJ whole genome shotgun (WGS) entry which is preliminary data.</text>
</comment>